<reference evidence="1" key="1">
    <citation type="submission" date="2023-06" db="EMBL/GenBank/DDBJ databases">
        <title>Draft Genome Sequences of Representative Paenibacillus Polymyxa, Bacillus cereus, Fictibacillus sp., and Brevibacillus agri Strains Isolated from Amazonian Dark Earth.</title>
        <authorList>
            <person name="Pellegrinetti T.A."/>
            <person name="Cunha I.C.M."/>
            <person name="Chaves M.G."/>
            <person name="Freitas A.S."/>
            <person name="Silva A.V.R."/>
            <person name="Tsai S.M."/>
            <person name="Mendes L.W."/>
        </authorList>
    </citation>
    <scope>NUCLEOTIDE SEQUENCE</scope>
    <source>
        <strain evidence="1">CENA-BCM004</strain>
    </source>
</reference>
<name>A0ABT8E3L8_9BACL</name>
<accession>A0ABT8E3L8</accession>
<sequence length="69" mass="7475">MWLETVGQFLQAIGVTQQILATNKQSILQAQGIEITGSSVKSFAHALEAIGGIEILEEESLTDIMDFIP</sequence>
<protein>
    <submittedName>
        <fullName evidence="1">Uncharacterized protein</fullName>
    </submittedName>
</protein>
<dbReference type="Proteomes" id="UP001168694">
    <property type="component" value="Unassembled WGS sequence"/>
</dbReference>
<dbReference type="RefSeq" id="WP_290398588.1">
    <property type="nucleotide sequence ID" value="NZ_JAUHLN010000001.1"/>
</dbReference>
<comment type="caution">
    <text evidence="1">The sequence shown here is derived from an EMBL/GenBank/DDBJ whole genome shotgun (WGS) entry which is preliminary data.</text>
</comment>
<organism evidence="1 2">
    <name type="scientific">Fictibacillus terranigra</name>
    <dbReference type="NCBI Taxonomy" id="3058424"/>
    <lineage>
        <taxon>Bacteria</taxon>
        <taxon>Bacillati</taxon>
        <taxon>Bacillota</taxon>
        <taxon>Bacilli</taxon>
        <taxon>Bacillales</taxon>
        <taxon>Fictibacillaceae</taxon>
        <taxon>Fictibacillus</taxon>
    </lineage>
</organism>
<proteinExistence type="predicted"/>
<gene>
    <name evidence="1" type="ORF">QYF49_05450</name>
</gene>
<keyword evidence="2" id="KW-1185">Reference proteome</keyword>
<evidence type="ECO:0000313" key="1">
    <source>
        <dbReference type="EMBL" id="MDN4072476.1"/>
    </source>
</evidence>
<evidence type="ECO:0000313" key="2">
    <source>
        <dbReference type="Proteomes" id="UP001168694"/>
    </source>
</evidence>
<dbReference type="EMBL" id="JAUHLN010000001">
    <property type="protein sequence ID" value="MDN4072476.1"/>
    <property type="molecule type" value="Genomic_DNA"/>
</dbReference>